<sequence>MMTNIGSVLTQGQFSFLPPLTDKQISTQLKYALNNGWAIGIEYTDDPHPRNTYWEMFGNPMFDLKDPAGILMEINSCRKTFPNHYIRVTAFNSERGVESPTMSYIVNRPEKEPGFRLVRQEGAGRSVSYTIHSYATDKPEAERY</sequence>
<dbReference type="InterPro" id="IPR024681">
    <property type="entry name" value="RuBisCO_ssu"/>
</dbReference>
<comment type="miscellaneous">
    <text evidence="4">The basic functional RuBisCO is composed of a large chain homodimer in a 'head-to-tail' conformation. In form I RuBisCO this homodimer is arranged in a barrel-like tetramer with the small subunits forming a tetrameric 'cap' on each end of the 'barrel'.</text>
</comment>
<dbReference type="Gene3D" id="3.30.190.10">
    <property type="entry name" value="Ribulose bisphosphate carboxylase, small subunit"/>
    <property type="match status" value="1"/>
</dbReference>
<dbReference type="GO" id="GO:0019253">
    <property type="term" value="P:reductive pentose-phosphate cycle"/>
    <property type="evidence" value="ECO:0007669"/>
    <property type="project" value="UniProtKB-UniRule"/>
</dbReference>
<dbReference type="CDD" id="cd03527">
    <property type="entry name" value="RuBisCO_small"/>
    <property type="match status" value="1"/>
</dbReference>
<dbReference type="SMART" id="SM00961">
    <property type="entry name" value="RuBisCO_small"/>
    <property type="match status" value="1"/>
</dbReference>
<dbReference type="OrthoDB" id="9788955at2"/>
<comment type="similarity">
    <text evidence="4">Belongs to the RuBisCO small chain family.</text>
</comment>
<keyword evidence="1 4" id="KW-0113">Calvin cycle</keyword>
<dbReference type="PANTHER" id="PTHR31262:SF23">
    <property type="entry name" value="RIBULOSE BISPHOSPHATE CARBOXYLASE SMALL SUBUNIT"/>
    <property type="match status" value="1"/>
</dbReference>
<accession>A0A1G5SGA1</accession>
<evidence type="ECO:0000256" key="2">
    <source>
        <dbReference type="ARBA" id="ARBA00023300"/>
    </source>
</evidence>
<protein>
    <recommendedName>
        <fullName evidence="4">Ribulose bisphosphate carboxylase small subunit</fullName>
        <shortName evidence="4">RuBisCO small subunit</shortName>
    </recommendedName>
</protein>
<name>A0A1G5SGA1_9PROT</name>
<evidence type="ECO:0000256" key="4">
    <source>
        <dbReference type="HAMAP-Rule" id="MF_00859"/>
    </source>
</evidence>
<dbReference type="GO" id="GO:0016984">
    <property type="term" value="F:ribulose-bisphosphate carboxylase activity"/>
    <property type="evidence" value="ECO:0007669"/>
    <property type="project" value="UniProtKB-UniRule"/>
</dbReference>
<evidence type="ECO:0000313" key="7">
    <source>
        <dbReference type="Proteomes" id="UP000198729"/>
    </source>
</evidence>
<dbReference type="Proteomes" id="UP000198729">
    <property type="component" value="Unassembled WGS sequence"/>
</dbReference>
<evidence type="ECO:0000259" key="5">
    <source>
        <dbReference type="SMART" id="SM00961"/>
    </source>
</evidence>
<keyword evidence="6" id="KW-0456">Lyase</keyword>
<keyword evidence="2 4" id="KW-0120">Carbon dioxide fixation</keyword>
<keyword evidence="7" id="KW-1185">Reference proteome</keyword>
<dbReference type="EMBL" id="FMWO01000059">
    <property type="protein sequence ID" value="SCZ86226.1"/>
    <property type="molecule type" value="Genomic_DNA"/>
</dbReference>
<reference evidence="6 7" key="1">
    <citation type="submission" date="2016-10" db="EMBL/GenBank/DDBJ databases">
        <authorList>
            <person name="de Groot N.N."/>
        </authorList>
    </citation>
    <scope>NUCLEOTIDE SEQUENCE [LARGE SCALE GENOMIC DNA]</scope>
    <source>
        <strain evidence="6">1</strain>
    </source>
</reference>
<dbReference type="Pfam" id="PF00101">
    <property type="entry name" value="RuBisCO_small"/>
    <property type="match status" value="1"/>
</dbReference>
<evidence type="ECO:0000256" key="3">
    <source>
        <dbReference type="ARBA" id="ARBA00038826"/>
    </source>
</evidence>
<comment type="subunit">
    <text evidence="3 4">Heterohexadecamer of 8 large and 8 small subunits.</text>
</comment>
<dbReference type="InterPro" id="IPR000894">
    <property type="entry name" value="RuBisCO_ssu_dom"/>
</dbReference>
<evidence type="ECO:0000256" key="1">
    <source>
        <dbReference type="ARBA" id="ARBA00022567"/>
    </source>
</evidence>
<dbReference type="InterPro" id="IPR036385">
    <property type="entry name" value="RuBisCO_ssu_sf"/>
</dbReference>
<gene>
    <name evidence="6" type="primary">cbxSP</name>
    <name evidence="4" type="synonym">cbbS</name>
    <name evidence="6" type="ORF">NSMM_500026</name>
</gene>
<evidence type="ECO:0000313" key="6">
    <source>
        <dbReference type="EMBL" id="SCZ86226.1"/>
    </source>
</evidence>
<dbReference type="STRING" id="51642.NSMM_500026"/>
<dbReference type="PANTHER" id="PTHR31262">
    <property type="entry name" value="RIBULOSE BISPHOSPHATE CARBOXYLASE SMALL CHAIN 1, CHLOROPLASTIC"/>
    <property type="match status" value="1"/>
</dbReference>
<dbReference type="SUPFAM" id="SSF55239">
    <property type="entry name" value="RuBisCO, small subunit"/>
    <property type="match status" value="1"/>
</dbReference>
<dbReference type="AlphaFoldDB" id="A0A1G5SGA1"/>
<dbReference type="HAMAP" id="MF_00859">
    <property type="entry name" value="RuBisCO_S_bact"/>
    <property type="match status" value="1"/>
</dbReference>
<comment type="function">
    <text evidence="4">RuBisCO catalyzes two reactions: the carboxylation of D-ribulose 1,5-bisphosphate, the primary event in carbon dioxide fixation, as well as the oxidative fragmentation of the pentose substrate. Both reactions occur simultaneously and in competition at the same active site. Although the small subunit is not catalytic it is essential for maximal activity.</text>
</comment>
<feature type="domain" description="Ribulose bisphosphate carboxylase small subunit" evidence="5">
    <location>
        <begin position="10"/>
        <end position="109"/>
    </location>
</feature>
<organism evidence="6 7">
    <name type="scientific">Nitrosomonas mobilis</name>
    <dbReference type="NCBI Taxonomy" id="51642"/>
    <lineage>
        <taxon>Bacteria</taxon>
        <taxon>Pseudomonadati</taxon>
        <taxon>Pseudomonadota</taxon>
        <taxon>Betaproteobacteria</taxon>
        <taxon>Nitrosomonadales</taxon>
        <taxon>Nitrosomonadaceae</taxon>
        <taxon>Nitrosomonas</taxon>
    </lineage>
</organism>
<proteinExistence type="inferred from homology"/>
<dbReference type="RefSeq" id="WP_090287128.1">
    <property type="nucleotide sequence ID" value="NZ_FMWO01000059.1"/>
</dbReference>